<dbReference type="EMBL" id="GBRH01163461">
    <property type="protein sequence ID" value="JAE34435.1"/>
    <property type="molecule type" value="Transcribed_RNA"/>
</dbReference>
<accession>A0A0A9HB58</accession>
<proteinExistence type="predicted"/>
<sequence>MFYSICCLPVSTTSVLWPKQWLFRLKVVASHILI</sequence>
<evidence type="ECO:0000313" key="1">
    <source>
        <dbReference type="EMBL" id="JAE34435.1"/>
    </source>
</evidence>
<name>A0A0A9HB58_ARUDO</name>
<reference evidence="1" key="2">
    <citation type="journal article" date="2015" name="Data Brief">
        <title>Shoot transcriptome of the giant reed, Arundo donax.</title>
        <authorList>
            <person name="Barrero R.A."/>
            <person name="Guerrero F.D."/>
            <person name="Moolhuijzen P."/>
            <person name="Goolsby J.A."/>
            <person name="Tidwell J."/>
            <person name="Bellgard S.E."/>
            <person name="Bellgard M.I."/>
        </authorList>
    </citation>
    <scope>NUCLEOTIDE SEQUENCE</scope>
    <source>
        <tissue evidence="1">Shoot tissue taken approximately 20 cm above the soil surface</tissue>
    </source>
</reference>
<dbReference type="AlphaFoldDB" id="A0A0A9HB58"/>
<protein>
    <submittedName>
        <fullName evidence="1">Uncharacterized protein</fullName>
    </submittedName>
</protein>
<organism evidence="1">
    <name type="scientific">Arundo donax</name>
    <name type="common">Giant reed</name>
    <name type="synonym">Donax arundinaceus</name>
    <dbReference type="NCBI Taxonomy" id="35708"/>
    <lineage>
        <taxon>Eukaryota</taxon>
        <taxon>Viridiplantae</taxon>
        <taxon>Streptophyta</taxon>
        <taxon>Embryophyta</taxon>
        <taxon>Tracheophyta</taxon>
        <taxon>Spermatophyta</taxon>
        <taxon>Magnoliopsida</taxon>
        <taxon>Liliopsida</taxon>
        <taxon>Poales</taxon>
        <taxon>Poaceae</taxon>
        <taxon>PACMAD clade</taxon>
        <taxon>Arundinoideae</taxon>
        <taxon>Arundineae</taxon>
        <taxon>Arundo</taxon>
    </lineage>
</organism>
<reference evidence="1" key="1">
    <citation type="submission" date="2014-09" db="EMBL/GenBank/DDBJ databases">
        <authorList>
            <person name="Magalhaes I.L.F."/>
            <person name="Oliveira U."/>
            <person name="Santos F.R."/>
            <person name="Vidigal T.H.D.A."/>
            <person name="Brescovit A.D."/>
            <person name="Santos A.J."/>
        </authorList>
    </citation>
    <scope>NUCLEOTIDE SEQUENCE</scope>
    <source>
        <tissue evidence="1">Shoot tissue taken approximately 20 cm above the soil surface</tissue>
    </source>
</reference>